<sequence length="130" mass="14315">MALIIALGLSISMNTHADSLSENYDDLLDMASAIFKNHRVYGAEFYSQALPTGMKYGSWYQVSIEYQNTGTLPWEPGMVRLVNATGGDFGVNDVPLKYKVGAGGVASFSFNVKIECRSYLSFPFFSCADR</sequence>
<feature type="chain" id="PRO_5019752007" evidence="1">
    <location>
        <begin position="18"/>
        <end position="130"/>
    </location>
</feature>
<reference evidence="2 3" key="1">
    <citation type="submission" date="2019-03" db="EMBL/GenBank/DDBJ databases">
        <title>Comparative insights into the high quality Complete genome sequence of highly metal resistant Cupriavidus metallidurans strain BS1 isolated from a gold-copper mine.</title>
        <authorList>
            <person name="Mazhar H.S."/>
            <person name="Rensing C."/>
        </authorList>
    </citation>
    <scope>NUCLEOTIDE SEQUENCE [LARGE SCALE GENOMIC DNA]</scope>
    <source>
        <strain evidence="2 3">BS1</strain>
    </source>
</reference>
<proteinExistence type="predicted"/>
<protein>
    <submittedName>
        <fullName evidence="2">Uncharacterized protein</fullName>
    </submittedName>
</protein>
<organism evidence="2 3">
    <name type="scientific">Cupriavidus metallidurans</name>
    <dbReference type="NCBI Taxonomy" id="119219"/>
    <lineage>
        <taxon>Bacteria</taxon>
        <taxon>Pseudomonadati</taxon>
        <taxon>Pseudomonadota</taxon>
        <taxon>Betaproteobacteria</taxon>
        <taxon>Burkholderiales</taxon>
        <taxon>Burkholderiaceae</taxon>
        <taxon>Cupriavidus</taxon>
    </lineage>
</organism>
<dbReference type="InterPro" id="IPR013783">
    <property type="entry name" value="Ig-like_fold"/>
</dbReference>
<dbReference type="Gene3D" id="2.60.40.10">
    <property type="entry name" value="Immunoglobulins"/>
    <property type="match status" value="1"/>
</dbReference>
<feature type="signal peptide" evidence="1">
    <location>
        <begin position="1"/>
        <end position="17"/>
    </location>
</feature>
<gene>
    <name evidence="2" type="ORF">DDF84_031340</name>
</gene>
<name>A0A482J266_9BURK</name>
<evidence type="ECO:0000256" key="1">
    <source>
        <dbReference type="SAM" id="SignalP"/>
    </source>
</evidence>
<dbReference type="EMBL" id="CP037901">
    <property type="protein sequence ID" value="QBP14023.1"/>
    <property type="molecule type" value="Genomic_DNA"/>
</dbReference>
<accession>A0A482J266</accession>
<dbReference type="Proteomes" id="UP000253772">
    <property type="component" value="Chromosome c2"/>
</dbReference>
<dbReference type="AlphaFoldDB" id="A0A482J266"/>
<evidence type="ECO:0000313" key="2">
    <source>
        <dbReference type="EMBL" id="QBP14023.1"/>
    </source>
</evidence>
<keyword evidence="1" id="KW-0732">Signal</keyword>
<evidence type="ECO:0000313" key="3">
    <source>
        <dbReference type="Proteomes" id="UP000253772"/>
    </source>
</evidence>
<dbReference type="RefSeq" id="WP_128646571.1">
    <property type="nucleotide sequence ID" value="NZ_CP037901.1"/>
</dbReference>